<dbReference type="InterPro" id="IPR029787">
    <property type="entry name" value="Nucleotide_cyclase"/>
</dbReference>
<dbReference type="FunFam" id="3.30.70.270:FF:000001">
    <property type="entry name" value="Diguanylate cyclase domain protein"/>
    <property type="match status" value="1"/>
</dbReference>
<dbReference type="Gene3D" id="3.30.450.40">
    <property type="match status" value="2"/>
</dbReference>
<evidence type="ECO:0000259" key="3">
    <source>
        <dbReference type="PROSITE" id="PS50887"/>
    </source>
</evidence>
<dbReference type="GO" id="GO:0003824">
    <property type="term" value="F:catalytic activity"/>
    <property type="evidence" value="ECO:0007669"/>
    <property type="project" value="UniProtKB-ARBA"/>
</dbReference>
<dbReference type="InterPro" id="IPR035919">
    <property type="entry name" value="EAL_sf"/>
</dbReference>
<dbReference type="SUPFAM" id="SSF55073">
    <property type="entry name" value="Nucleotide cyclase"/>
    <property type="match status" value="1"/>
</dbReference>
<dbReference type="NCBIfam" id="TIGR00254">
    <property type="entry name" value="GGDEF"/>
    <property type="match status" value="1"/>
</dbReference>
<dbReference type="Pfam" id="PF00990">
    <property type="entry name" value="GGDEF"/>
    <property type="match status" value="1"/>
</dbReference>
<feature type="domain" description="EAL" evidence="2">
    <location>
        <begin position="525"/>
        <end position="777"/>
    </location>
</feature>
<dbReference type="InterPro" id="IPR003018">
    <property type="entry name" value="GAF"/>
</dbReference>
<dbReference type="AlphaFoldDB" id="Q486Y3"/>
<protein>
    <submittedName>
        <fullName evidence="4">GGDEF/GAF/EAL domain protein</fullName>
    </submittedName>
</protein>
<accession>Q486Y3</accession>
<dbReference type="PANTHER" id="PTHR44757:SF2">
    <property type="entry name" value="BIOFILM ARCHITECTURE MAINTENANCE PROTEIN MBAA"/>
    <property type="match status" value="1"/>
</dbReference>
<sequence length="781" mass="87778">MNLKSKVPSLISISPEASIALGNFTLAITEAVSEKEIYNKLAENLPKILQADRGSVTLITENKDEFEVFSLQGPEGMLSIGKYFSVDNSLAGLAVQQEKTIISKLNADRIEIDAQQLYQQDLLSIMNSPLQFSDRIIGTVNIGSYKENAYDSTSLELLTLVSTLVSNYLERQHLLEQAQIGVKQYKTYSKQLESLNHVAEELCAATNESEVFSIITRSASHIISAQRISYCVPNYKDKCFEIRSVFSENEVMKSATVDMENSALQFVLQSGSPQFFENLAVTNFTDHLILSKNGLCSGWSVPVRVKGEIVGLLNAASNVKINERAQQLGVIKMLSGIMGVTLSRVNLQEQLEHQACYDTLTGLPNRHQFNQRMELAITQDNPIPFTLLFIDLDRFKVVNDTMGHDVGDELLCRVTQRINQQIRKEDFAARHGGDEFVVLLLNKQSKAIADITSARIIKALKEPFQIDEHSIFIGASIGISYFPEHSKNSEELLKYADIAMYHAKKQGKSSFKLYSSRLSDKIHCRQKLETLLRLAVKNEELHLVFQPQINEDGVFAIEALLRWEDPELGVISADEFIPIAEESLLIEEITHWVINQSLQMIARLRLICPSVYVAVNISAKNCLYPEKLKHCILTGLNDANLPGSALELEVTENVFLQNVHNTNKLFKDLGHYGIRFAIDDFGTGYSSLTYLLNLPLNTLKIDRSFIQDIHCNKIKLGVVKGILVIAKSLSMNCLAEGVEIEAQKQCLEELGCNRFQGYYFSKPLREKDFLLYLKSDLLQKS</sequence>
<dbReference type="InterPro" id="IPR052155">
    <property type="entry name" value="Biofilm_reg_signaling"/>
</dbReference>
<dbReference type="STRING" id="167879.CPS_1139"/>
<dbReference type="KEGG" id="cps:CPS_1139"/>
<dbReference type="InterPro" id="IPR029016">
    <property type="entry name" value="GAF-like_dom_sf"/>
</dbReference>
<dbReference type="CDD" id="cd01949">
    <property type="entry name" value="GGDEF"/>
    <property type="match status" value="1"/>
</dbReference>
<dbReference type="InterPro" id="IPR000160">
    <property type="entry name" value="GGDEF_dom"/>
</dbReference>
<organism evidence="4 5">
    <name type="scientific">Colwellia psychrerythraea (strain 34H / ATCC BAA-681)</name>
    <name type="common">Vibrio psychroerythus</name>
    <dbReference type="NCBI Taxonomy" id="167879"/>
    <lineage>
        <taxon>Bacteria</taxon>
        <taxon>Pseudomonadati</taxon>
        <taxon>Pseudomonadota</taxon>
        <taxon>Gammaproteobacteria</taxon>
        <taxon>Alteromonadales</taxon>
        <taxon>Colwelliaceae</taxon>
        <taxon>Colwellia</taxon>
    </lineage>
</organism>
<dbReference type="PANTHER" id="PTHR44757">
    <property type="entry name" value="DIGUANYLATE CYCLASE DGCP"/>
    <property type="match status" value="1"/>
</dbReference>
<dbReference type="Gene3D" id="3.30.70.270">
    <property type="match status" value="1"/>
</dbReference>
<dbReference type="SMART" id="SM00065">
    <property type="entry name" value="GAF"/>
    <property type="match status" value="2"/>
</dbReference>
<feature type="domain" description="GGDEF" evidence="3">
    <location>
        <begin position="383"/>
        <end position="516"/>
    </location>
</feature>
<dbReference type="CDD" id="cd01948">
    <property type="entry name" value="EAL"/>
    <property type="match status" value="1"/>
</dbReference>
<dbReference type="InterPro" id="IPR043128">
    <property type="entry name" value="Rev_trsase/Diguanyl_cyclase"/>
</dbReference>
<reference evidence="4" key="1">
    <citation type="journal article" date="2005" name="Proc. Natl. Acad. Sci. U.S.A.">
        <title>The psychrophilic lifestyle as revealed by the genome sequence of Colwellia psychrerythraea 34H through genomic and proteomic analyses.</title>
        <authorList>
            <person name="Methe B.A."/>
            <person name="Nelson K.E."/>
            <person name="Deming J.W."/>
            <person name="Momen B."/>
            <person name="Melamud E."/>
            <person name="Zhang X."/>
            <person name="Moult J."/>
            <person name="Madupu R."/>
            <person name="Nelson W.C."/>
            <person name="Dodson R.J."/>
            <person name="Brinkac L.M."/>
            <person name="Daugherty S.C."/>
            <person name="Durkin A.S."/>
            <person name="DeBoy R.T."/>
            <person name="Kolonay J.F."/>
            <person name="Sullivan S.A."/>
            <person name="Zhou L."/>
            <person name="Davidsen T.M."/>
            <person name="Wu M."/>
            <person name="Huston A.L."/>
            <person name="Lewis M."/>
            <person name="Weaver B."/>
            <person name="Weidman J.F."/>
            <person name="Khouri H."/>
            <person name="Utterback T.R."/>
            <person name="Feldblyum T.V."/>
            <person name="Fraser C.M."/>
        </authorList>
    </citation>
    <scope>NUCLEOTIDE SEQUENCE [LARGE SCALE GENOMIC DNA]</scope>
    <source>
        <strain evidence="4">34H</strain>
    </source>
</reference>
<evidence type="ECO:0000256" key="1">
    <source>
        <dbReference type="ARBA" id="ARBA00001946"/>
    </source>
</evidence>
<evidence type="ECO:0000259" key="2">
    <source>
        <dbReference type="PROSITE" id="PS50883"/>
    </source>
</evidence>
<evidence type="ECO:0000313" key="4">
    <source>
        <dbReference type="EMBL" id="AAZ24828.1"/>
    </source>
</evidence>
<dbReference type="Pfam" id="PF13185">
    <property type="entry name" value="GAF_2"/>
    <property type="match status" value="1"/>
</dbReference>
<dbReference type="SUPFAM" id="SSF55781">
    <property type="entry name" value="GAF domain-like"/>
    <property type="match status" value="2"/>
</dbReference>
<dbReference type="Gene3D" id="3.20.20.450">
    <property type="entry name" value="EAL domain"/>
    <property type="match status" value="1"/>
</dbReference>
<dbReference type="EMBL" id="CP000083">
    <property type="protein sequence ID" value="AAZ24828.1"/>
    <property type="molecule type" value="Genomic_DNA"/>
</dbReference>
<dbReference type="Proteomes" id="UP000000547">
    <property type="component" value="Chromosome"/>
</dbReference>
<dbReference type="SMART" id="SM00267">
    <property type="entry name" value="GGDEF"/>
    <property type="match status" value="1"/>
</dbReference>
<dbReference type="InterPro" id="IPR001633">
    <property type="entry name" value="EAL_dom"/>
</dbReference>
<dbReference type="Pfam" id="PF00563">
    <property type="entry name" value="EAL"/>
    <property type="match status" value="1"/>
</dbReference>
<proteinExistence type="predicted"/>
<dbReference type="SUPFAM" id="SSF141868">
    <property type="entry name" value="EAL domain-like"/>
    <property type="match status" value="1"/>
</dbReference>
<dbReference type="PROSITE" id="PS50887">
    <property type="entry name" value="GGDEF"/>
    <property type="match status" value="1"/>
</dbReference>
<dbReference type="PROSITE" id="PS50883">
    <property type="entry name" value="EAL"/>
    <property type="match status" value="1"/>
</dbReference>
<dbReference type="SMART" id="SM00052">
    <property type="entry name" value="EAL"/>
    <property type="match status" value="1"/>
</dbReference>
<name>Q486Y3_COLP3</name>
<gene>
    <name evidence="4" type="ordered locus">CPS_1139</name>
</gene>
<evidence type="ECO:0000313" key="5">
    <source>
        <dbReference type="Proteomes" id="UP000000547"/>
    </source>
</evidence>
<dbReference type="HOGENOM" id="CLU_000445_70_20_6"/>
<comment type="cofactor">
    <cofactor evidence="1">
        <name>Mg(2+)</name>
        <dbReference type="ChEBI" id="CHEBI:18420"/>
    </cofactor>
</comment>